<dbReference type="SUPFAM" id="SSF52743">
    <property type="entry name" value="Subtilisin-like"/>
    <property type="match status" value="1"/>
</dbReference>
<dbReference type="InterPro" id="IPR000209">
    <property type="entry name" value="Peptidase_S8/S53_dom"/>
</dbReference>
<dbReference type="AlphaFoldDB" id="A0A382D694"/>
<feature type="non-terminal residue" evidence="4">
    <location>
        <position position="415"/>
    </location>
</feature>
<dbReference type="Gene3D" id="3.40.50.200">
    <property type="entry name" value="Peptidase S8/S53 domain"/>
    <property type="match status" value="1"/>
</dbReference>
<comment type="similarity">
    <text evidence="1">Belongs to the peptidase S8 family.</text>
</comment>
<feature type="domain" description="Peptidase S8/S53" evidence="3">
    <location>
        <begin position="197"/>
        <end position="401"/>
    </location>
</feature>
<reference evidence="4" key="1">
    <citation type="submission" date="2018-05" db="EMBL/GenBank/DDBJ databases">
        <authorList>
            <person name="Lanie J.A."/>
            <person name="Ng W.-L."/>
            <person name="Kazmierczak K.M."/>
            <person name="Andrzejewski T.M."/>
            <person name="Davidsen T.M."/>
            <person name="Wayne K.J."/>
            <person name="Tettelin H."/>
            <person name="Glass J.I."/>
            <person name="Rusch D."/>
            <person name="Podicherti R."/>
            <person name="Tsui H.-C.T."/>
            <person name="Winkler M.E."/>
        </authorList>
    </citation>
    <scope>NUCLEOTIDE SEQUENCE</scope>
</reference>
<evidence type="ECO:0000256" key="2">
    <source>
        <dbReference type="SAM" id="Phobius"/>
    </source>
</evidence>
<evidence type="ECO:0000259" key="3">
    <source>
        <dbReference type="Pfam" id="PF00082"/>
    </source>
</evidence>
<proteinExistence type="inferred from homology"/>
<name>A0A382D694_9ZZZZ</name>
<dbReference type="InterPro" id="IPR050131">
    <property type="entry name" value="Peptidase_S8_subtilisin-like"/>
</dbReference>
<evidence type="ECO:0000313" key="4">
    <source>
        <dbReference type="EMBL" id="SVB33958.1"/>
    </source>
</evidence>
<dbReference type="PROSITE" id="PS51892">
    <property type="entry name" value="SUBTILASE"/>
    <property type="match status" value="1"/>
</dbReference>
<protein>
    <recommendedName>
        <fullName evidence="3">Peptidase S8/S53 domain-containing protein</fullName>
    </recommendedName>
</protein>
<gene>
    <name evidence="4" type="ORF">METZ01_LOCUS186812</name>
</gene>
<dbReference type="Pfam" id="PF00082">
    <property type="entry name" value="Peptidase_S8"/>
    <property type="match status" value="1"/>
</dbReference>
<dbReference type="GO" id="GO:0004252">
    <property type="term" value="F:serine-type endopeptidase activity"/>
    <property type="evidence" value="ECO:0007669"/>
    <property type="project" value="InterPro"/>
</dbReference>
<dbReference type="EMBL" id="UINC01037846">
    <property type="protein sequence ID" value="SVB33958.1"/>
    <property type="molecule type" value="Genomic_DNA"/>
</dbReference>
<organism evidence="4">
    <name type="scientific">marine metagenome</name>
    <dbReference type="NCBI Taxonomy" id="408172"/>
    <lineage>
        <taxon>unclassified sequences</taxon>
        <taxon>metagenomes</taxon>
        <taxon>ecological metagenomes</taxon>
    </lineage>
</organism>
<dbReference type="PANTHER" id="PTHR43806">
    <property type="entry name" value="PEPTIDASE S8"/>
    <property type="match status" value="1"/>
</dbReference>
<dbReference type="GO" id="GO:0006508">
    <property type="term" value="P:proteolysis"/>
    <property type="evidence" value="ECO:0007669"/>
    <property type="project" value="InterPro"/>
</dbReference>
<keyword evidence="2" id="KW-1133">Transmembrane helix</keyword>
<keyword evidence="2" id="KW-0812">Transmembrane</keyword>
<accession>A0A382D694</accession>
<dbReference type="PANTHER" id="PTHR43806:SF67">
    <property type="entry name" value="EGF-LIKE DOMAIN-CONTAINING PROTEIN"/>
    <property type="match status" value="1"/>
</dbReference>
<evidence type="ECO:0000256" key="1">
    <source>
        <dbReference type="ARBA" id="ARBA00011073"/>
    </source>
</evidence>
<keyword evidence="2" id="KW-0472">Membrane</keyword>
<sequence length="415" mass="45633">MKTNIDNIIRSQQLYNILIFLGISFFQSLIAKDMNLQALEPGKRENNIYHVWVYFNEKNSENIQNENFYFPLLRETMEPRTIKRRKKVKSVNNLVDAYDIPVSMSYIKSVKESGVKIRTISKWMNAVSVSGIINQIEMITQYSFVKKIEPVLNGKRPKINVNPPLNKIQSDSSFYGNSYNQLNQINVIQLHEAGYSGENVRILVLDSGFSLDHEVFESLNIIAAYDFVDQDSVVSNEEEKDPPNQHNHGTSVLSVLAGFKAETLIGSAYGAEFLLGKTEDVSLEMPIEEDNYVIALEWGESLGADILSSSIGYIDWYSQNDLDGSTAVITQAVNIAIELGMVVVTAVGNSGATGIVAPADAFDVISCGAVDDTGIISTFSSQGPTADGRIKPEVCAQGNGTFSATAFSETSYGPG</sequence>
<dbReference type="InterPro" id="IPR036852">
    <property type="entry name" value="Peptidase_S8/S53_dom_sf"/>
</dbReference>
<feature type="transmembrane region" description="Helical" evidence="2">
    <location>
        <begin position="12"/>
        <end position="30"/>
    </location>
</feature>